<accession>A0A3N4JZX5</accession>
<evidence type="ECO:0000313" key="3">
    <source>
        <dbReference type="Proteomes" id="UP000276215"/>
    </source>
</evidence>
<dbReference type="Gene3D" id="3.30.420.10">
    <property type="entry name" value="Ribonuclease H-like superfamily/Ribonuclease H"/>
    <property type="match status" value="1"/>
</dbReference>
<feature type="domain" description="Tc1-like transposase DDE" evidence="1">
    <location>
        <begin position="3"/>
        <end position="56"/>
    </location>
</feature>
<protein>
    <recommendedName>
        <fullName evidence="1">Tc1-like transposase DDE domain-containing protein</fullName>
    </recommendedName>
</protein>
<dbReference type="GO" id="GO:0003676">
    <property type="term" value="F:nucleic acid binding"/>
    <property type="evidence" value="ECO:0007669"/>
    <property type="project" value="InterPro"/>
</dbReference>
<name>A0A3N4JZX5_9PEZI</name>
<evidence type="ECO:0000313" key="2">
    <source>
        <dbReference type="EMBL" id="RPB02492.1"/>
    </source>
</evidence>
<dbReference type="EMBL" id="ML120367">
    <property type="protein sequence ID" value="RPB02492.1"/>
    <property type="molecule type" value="Genomic_DNA"/>
</dbReference>
<dbReference type="Proteomes" id="UP000276215">
    <property type="component" value="Unassembled WGS sequence"/>
</dbReference>
<reference evidence="2 3" key="1">
    <citation type="journal article" date="2018" name="Nat. Ecol. Evol.">
        <title>Pezizomycetes genomes reveal the molecular basis of ectomycorrhizal truffle lifestyle.</title>
        <authorList>
            <person name="Murat C."/>
            <person name="Payen T."/>
            <person name="Noel B."/>
            <person name="Kuo A."/>
            <person name="Morin E."/>
            <person name="Chen J."/>
            <person name="Kohler A."/>
            <person name="Krizsan K."/>
            <person name="Balestrini R."/>
            <person name="Da Silva C."/>
            <person name="Montanini B."/>
            <person name="Hainaut M."/>
            <person name="Levati E."/>
            <person name="Barry K.W."/>
            <person name="Belfiori B."/>
            <person name="Cichocki N."/>
            <person name="Clum A."/>
            <person name="Dockter R.B."/>
            <person name="Fauchery L."/>
            <person name="Guy J."/>
            <person name="Iotti M."/>
            <person name="Le Tacon F."/>
            <person name="Lindquist E.A."/>
            <person name="Lipzen A."/>
            <person name="Malagnac F."/>
            <person name="Mello A."/>
            <person name="Molinier V."/>
            <person name="Miyauchi S."/>
            <person name="Poulain J."/>
            <person name="Riccioni C."/>
            <person name="Rubini A."/>
            <person name="Sitrit Y."/>
            <person name="Splivallo R."/>
            <person name="Traeger S."/>
            <person name="Wang M."/>
            <person name="Zifcakova L."/>
            <person name="Wipf D."/>
            <person name="Zambonelli A."/>
            <person name="Paolocci F."/>
            <person name="Nowrousian M."/>
            <person name="Ottonello S."/>
            <person name="Baldrian P."/>
            <person name="Spatafora J.W."/>
            <person name="Henrissat B."/>
            <person name="Nagy L.G."/>
            <person name="Aury J.M."/>
            <person name="Wincker P."/>
            <person name="Grigoriev I.V."/>
            <person name="Bonfante P."/>
            <person name="Martin F.M."/>
        </authorList>
    </citation>
    <scope>NUCLEOTIDE SEQUENCE [LARGE SCALE GENOMIC DNA]</scope>
    <source>
        <strain evidence="2 3">120613-1</strain>
    </source>
</reference>
<gene>
    <name evidence="2" type="ORF">L873DRAFT_1841656</name>
</gene>
<sequence>MEDNAPTHDSIFTNARREEEGIEKVDWPANSPDFNPIEHIWMLMKSHIQTYRGHEHITSLPQMKLVLQGQWDKITIEDINKEVAKLPSIIAKCIIVQGGNNYYA</sequence>
<evidence type="ECO:0000259" key="1">
    <source>
        <dbReference type="Pfam" id="PF13358"/>
    </source>
</evidence>
<dbReference type="STRING" id="1336337.A0A3N4JZX5"/>
<proteinExistence type="predicted"/>
<organism evidence="2 3">
    <name type="scientific">Choiromyces venosus 120613-1</name>
    <dbReference type="NCBI Taxonomy" id="1336337"/>
    <lineage>
        <taxon>Eukaryota</taxon>
        <taxon>Fungi</taxon>
        <taxon>Dikarya</taxon>
        <taxon>Ascomycota</taxon>
        <taxon>Pezizomycotina</taxon>
        <taxon>Pezizomycetes</taxon>
        <taxon>Pezizales</taxon>
        <taxon>Tuberaceae</taxon>
        <taxon>Choiromyces</taxon>
    </lineage>
</organism>
<keyword evidence="3" id="KW-1185">Reference proteome</keyword>
<dbReference type="Pfam" id="PF13358">
    <property type="entry name" value="DDE_3"/>
    <property type="match status" value="1"/>
</dbReference>
<dbReference type="OrthoDB" id="3242359at2759"/>
<dbReference type="InterPro" id="IPR038717">
    <property type="entry name" value="Tc1-like_DDE_dom"/>
</dbReference>
<dbReference type="InterPro" id="IPR036397">
    <property type="entry name" value="RNaseH_sf"/>
</dbReference>
<dbReference type="AlphaFoldDB" id="A0A3N4JZX5"/>